<dbReference type="Proteomes" id="UP000829685">
    <property type="component" value="Unassembled WGS sequence"/>
</dbReference>
<reference evidence="2" key="1">
    <citation type="submission" date="2021-03" db="EMBL/GenBank/DDBJ databases">
        <title>Revisited historic fungal species revealed as producer of novel bioactive compounds through whole genome sequencing and comparative genomics.</title>
        <authorList>
            <person name="Vignolle G.A."/>
            <person name="Hochenegger N."/>
            <person name="Mach R.L."/>
            <person name="Mach-Aigner A.R."/>
            <person name="Javad Rahimi M."/>
            <person name="Salim K.A."/>
            <person name="Chan C.M."/>
            <person name="Lim L.B.L."/>
            <person name="Cai F."/>
            <person name="Druzhinina I.S."/>
            <person name="U'Ren J.M."/>
            <person name="Derntl C."/>
        </authorList>
    </citation>
    <scope>NUCLEOTIDE SEQUENCE</scope>
    <source>
        <strain evidence="2">TUCIM 5799</strain>
    </source>
</reference>
<sequence length="439" mass="47086">MYLLLTFIILRAALAVAATCDSITISSEDDANTIQGCRTVTGDVVLSTDITDAISLEGVEEIAGNLKASGSPITSLSAPKLRSIGRDLALHGLAEATDISFPQLNEIGGVFDLDSLPSLTALNISVLTSVESFHLGSMANLTKMELQHLYNVTGANPTVNISSVGLESVSGFNETSRLKSFTLQNAPNLKLLPIRTAEIDTLFINGSGVLTVDFFVGNMGPKFIGVLNITGCANFFPFPDATTVNALNLYQNTFSDLELELLEVKDSIRIMDNPNLDHVLFPNSDLVRSVIYGPPTGSKAPQWKELVIAGNPKLDSDQLDFADTDWGFWYWGARNLSTLIMTGSSLHNKFFDPDDTTGQRLPETNHTYTTAEFRVSTDAIGFNCSFLDSLRSKGLFQGSYSCQGNTIPAGPVPGTAMSRVMSVGILLGSAFIAASFVAI</sequence>
<evidence type="ECO:0000256" key="1">
    <source>
        <dbReference type="SAM" id="SignalP"/>
    </source>
</evidence>
<keyword evidence="3" id="KW-1185">Reference proteome</keyword>
<dbReference type="AlphaFoldDB" id="A0A9P9WSM6"/>
<name>A0A9P9WSM6_9PEZI</name>
<feature type="signal peptide" evidence="1">
    <location>
        <begin position="1"/>
        <end position="17"/>
    </location>
</feature>
<feature type="chain" id="PRO_5040396418" evidence="1">
    <location>
        <begin position="18"/>
        <end position="439"/>
    </location>
</feature>
<dbReference type="EMBL" id="JAFIMR010000006">
    <property type="protein sequence ID" value="KAI1877638.1"/>
    <property type="molecule type" value="Genomic_DNA"/>
</dbReference>
<proteinExistence type="predicted"/>
<dbReference type="Gene3D" id="3.80.20.20">
    <property type="entry name" value="Receptor L-domain"/>
    <property type="match status" value="1"/>
</dbReference>
<dbReference type="SUPFAM" id="SSF52058">
    <property type="entry name" value="L domain-like"/>
    <property type="match status" value="2"/>
</dbReference>
<organism evidence="2 3">
    <name type="scientific">Neoarthrinium moseri</name>
    <dbReference type="NCBI Taxonomy" id="1658444"/>
    <lineage>
        <taxon>Eukaryota</taxon>
        <taxon>Fungi</taxon>
        <taxon>Dikarya</taxon>
        <taxon>Ascomycota</taxon>
        <taxon>Pezizomycotina</taxon>
        <taxon>Sordariomycetes</taxon>
        <taxon>Xylariomycetidae</taxon>
        <taxon>Amphisphaeriales</taxon>
        <taxon>Apiosporaceae</taxon>
        <taxon>Neoarthrinium</taxon>
    </lineage>
</organism>
<dbReference type="OrthoDB" id="536881at2759"/>
<gene>
    <name evidence="2" type="ORF">JX265_003646</name>
</gene>
<protein>
    <submittedName>
        <fullName evidence="2">Uncharacterized protein</fullName>
    </submittedName>
</protein>
<evidence type="ECO:0000313" key="2">
    <source>
        <dbReference type="EMBL" id="KAI1877638.1"/>
    </source>
</evidence>
<comment type="caution">
    <text evidence="2">The sequence shown here is derived from an EMBL/GenBank/DDBJ whole genome shotgun (WGS) entry which is preliminary data.</text>
</comment>
<keyword evidence="1" id="KW-0732">Signal</keyword>
<accession>A0A9P9WSM6</accession>
<dbReference type="InterPro" id="IPR036941">
    <property type="entry name" value="Rcpt_L-dom_sf"/>
</dbReference>
<evidence type="ECO:0000313" key="3">
    <source>
        <dbReference type="Proteomes" id="UP000829685"/>
    </source>
</evidence>